<dbReference type="Pfam" id="PF06974">
    <property type="entry name" value="WS_DGAT_C"/>
    <property type="match status" value="1"/>
</dbReference>
<comment type="caution">
    <text evidence="4">The sequence shown here is derived from an EMBL/GenBank/DDBJ whole genome shotgun (WGS) entry which is preliminary data.</text>
</comment>
<name>A0A2R6NV97_9APHY</name>
<evidence type="ECO:0000313" key="5">
    <source>
        <dbReference type="Proteomes" id="UP000186601"/>
    </source>
</evidence>
<gene>
    <name evidence="4" type="ORF">PHLCEN_2v7886</name>
</gene>
<evidence type="ECO:0000256" key="1">
    <source>
        <dbReference type="SAM" id="MobiDB-lite"/>
    </source>
</evidence>
<keyword evidence="2" id="KW-0812">Transmembrane</keyword>
<dbReference type="OrthoDB" id="619536at2759"/>
<feature type="compositionally biased region" description="Low complexity" evidence="1">
    <location>
        <begin position="1"/>
        <end position="12"/>
    </location>
</feature>
<keyword evidence="2" id="KW-0472">Membrane</keyword>
<evidence type="ECO:0000259" key="3">
    <source>
        <dbReference type="Pfam" id="PF06974"/>
    </source>
</evidence>
<proteinExistence type="predicted"/>
<dbReference type="InterPro" id="IPR009721">
    <property type="entry name" value="O-acyltransferase_WSD1_C"/>
</dbReference>
<reference evidence="4 5" key="1">
    <citation type="submission" date="2018-02" db="EMBL/GenBank/DDBJ databases">
        <title>Genome sequence of the basidiomycete white-rot fungus Phlebia centrifuga.</title>
        <authorList>
            <person name="Granchi Z."/>
            <person name="Peng M."/>
            <person name="de Vries R.P."/>
            <person name="Hilden K."/>
            <person name="Makela M.R."/>
            <person name="Grigoriev I."/>
            <person name="Riley R."/>
        </authorList>
    </citation>
    <scope>NUCLEOTIDE SEQUENCE [LARGE SCALE GENOMIC DNA]</scope>
    <source>
        <strain evidence="4 5">FBCC195</strain>
    </source>
</reference>
<dbReference type="AlphaFoldDB" id="A0A2R6NV97"/>
<keyword evidence="5" id="KW-1185">Reference proteome</keyword>
<feature type="transmembrane region" description="Helical" evidence="2">
    <location>
        <begin position="37"/>
        <end position="57"/>
    </location>
</feature>
<dbReference type="EMBL" id="MLYV02000794">
    <property type="protein sequence ID" value="PSR77455.1"/>
    <property type="molecule type" value="Genomic_DNA"/>
</dbReference>
<organism evidence="4 5">
    <name type="scientific">Hermanssonia centrifuga</name>
    <dbReference type="NCBI Taxonomy" id="98765"/>
    <lineage>
        <taxon>Eukaryota</taxon>
        <taxon>Fungi</taxon>
        <taxon>Dikarya</taxon>
        <taxon>Basidiomycota</taxon>
        <taxon>Agaricomycotina</taxon>
        <taxon>Agaricomycetes</taxon>
        <taxon>Polyporales</taxon>
        <taxon>Meruliaceae</taxon>
        <taxon>Hermanssonia</taxon>
    </lineage>
</organism>
<dbReference type="Proteomes" id="UP000186601">
    <property type="component" value="Unassembled WGS sequence"/>
</dbReference>
<keyword evidence="2" id="KW-1133">Transmembrane helix</keyword>
<sequence length="272" mass="29414">MSSSAEAVSAAETGTVTPSSVHPLLKPLDRLSEPSNVLIAPLVQLFLASVFWISYALTLAVSFGYSTYHLVLDVFLCACTAWRVDMLTAPQPRGAARTKLKEFASSASVSMQDVRTCQKAFSGRRMGAEKDGKHRRGHVTVNDVMCAVMADVLGDEIRSKPVDFTLWGRVKRALAKVLPSPIGFFIVPGPAKKPVTLEGIQVVRWTALPPQGGKGTVGMGLISYAGSMCISVAADRVPASAGVARRLCERFEERFREYVRAAEQVLDEVKGE</sequence>
<dbReference type="STRING" id="98765.A0A2R6NV97"/>
<feature type="domain" description="O-acyltransferase WSD1 C-terminal" evidence="3">
    <location>
        <begin position="187"/>
        <end position="257"/>
    </location>
</feature>
<evidence type="ECO:0000256" key="2">
    <source>
        <dbReference type="SAM" id="Phobius"/>
    </source>
</evidence>
<accession>A0A2R6NV97</accession>
<feature type="region of interest" description="Disordered" evidence="1">
    <location>
        <begin position="1"/>
        <end position="20"/>
    </location>
</feature>
<evidence type="ECO:0000313" key="4">
    <source>
        <dbReference type="EMBL" id="PSR77455.1"/>
    </source>
</evidence>
<protein>
    <recommendedName>
        <fullName evidence="3">O-acyltransferase WSD1 C-terminal domain-containing protein</fullName>
    </recommendedName>
</protein>